<comment type="function">
    <text evidence="1 4">Catalyzes the NADPH-dependent reduction of beta-ketoacyl-ACP substrates to beta-hydroxyacyl-ACP products, the first reductive step in the elongation cycle of fatty acid biosynthesis.</text>
</comment>
<dbReference type="InterPro" id="IPR036291">
    <property type="entry name" value="NAD(P)-bd_dom_sf"/>
</dbReference>
<dbReference type="InterPro" id="IPR011284">
    <property type="entry name" value="3oxo_ACP_reduc"/>
</dbReference>
<dbReference type="PANTHER" id="PTHR42879:SF2">
    <property type="entry name" value="3-OXOACYL-[ACYL-CARRIER-PROTEIN] REDUCTASE FABG"/>
    <property type="match status" value="1"/>
</dbReference>
<dbReference type="EC" id="1.1.1.100" evidence="4"/>
<dbReference type="NCBIfam" id="NF004197">
    <property type="entry name" value="PRK05653.1-1"/>
    <property type="match status" value="1"/>
</dbReference>
<dbReference type="PANTHER" id="PTHR42879">
    <property type="entry name" value="3-OXOACYL-(ACYL-CARRIER-PROTEIN) REDUCTASE"/>
    <property type="match status" value="1"/>
</dbReference>
<gene>
    <name evidence="6" type="primary">fabG</name>
    <name evidence="6" type="ORF">ACJHVH_05355</name>
</gene>
<protein>
    <recommendedName>
        <fullName evidence="4">3-oxoacyl-[acyl-carrier-protein] reductase</fullName>
        <ecNumber evidence="4">1.1.1.100</ecNumber>
    </recommendedName>
</protein>
<dbReference type="NCBIfam" id="TIGR01830">
    <property type="entry name" value="3oxo_ACP_reduc"/>
    <property type="match status" value="1"/>
</dbReference>
<evidence type="ECO:0000256" key="1">
    <source>
        <dbReference type="ARBA" id="ARBA00002607"/>
    </source>
</evidence>
<dbReference type="NCBIfam" id="NF005559">
    <property type="entry name" value="PRK07231.1"/>
    <property type="match status" value="1"/>
</dbReference>
<evidence type="ECO:0000259" key="5">
    <source>
        <dbReference type="SMART" id="SM00822"/>
    </source>
</evidence>
<reference evidence="6 7" key="1">
    <citation type="submission" date="2024-11" db="EMBL/GenBank/DDBJ databases">
        <title>First Report of Moraxella oculi in Brazil in an Infectious Bovine Keratoconjunctivitis Outbreak.</title>
        <authorList>
            <person name="Carvalho C.V."/>
            <person name="Domingues R."/>
            <person name="Coutinho C."/>
            <person name="Honorio N.T.B.S."/>
            <person name="Faza D.R.L.R."/>
            <person name="Carvalho W.A."/>
            <person name="Machado A.B.F."/>
            <person name="Martins M.F."/>
            <person name="Gaspar E.B."/>
        </authorList>
    </citation>
    <scope>NUCLEOTIDE SEQUENCE [LARGE SCALE GENOMIC DNA]</scope>
    <source>
        <strain evidence="6 7">2117LE</strain>
    </source>
</reference>
<keyword evidence="4" id="KW-0443">Lipid metabolism</keyword>
<dbReference type="SUPFAM" id="SSF51735">
    <property type="entry name" value="NAD(P)-binding Rossmann-fold domains"/>
    <property type="match status" value="1"/>
</dbReference>
<dbReference type="PROSITE" id="PS00061">
    <property type="entry name" value="ADH_SHORT"/>
    <property type="match status" value="1"/>
</dbReference>
<dbReference type="GO" id="GO:0004316">
    <property type="term" value="F:3-oxoacyl-[acyl-carrier-protein] reductase (NADPH) activity"/>
    <property type="evidence" value="ECO:0007669"/>
    <property type="project" value="UniProtKB-EC"/>
</dbReference>
<keyword evidence="4" id="KW-0521">NADP</keyword>
<dbReference type="InterPro" id="IPR057326">
    <property type="entry name" value="KR_dom"/>
</dbReference>
<dbReference type="Gene3D" id="3.40.50.720">
    <property type="entry name" value="NAD(P)-binding Rossmann-like Domain"/>
    <property type="match status" value="1"/>
</dbReference>
<comment type="subunit">
    <text evidence="4">Homotetramer.</text>
</comment>
<proteinExistence type="inferred from homology"/>
<comment type="catalytic activity">
    <reaction evidence="4">
        <text>a (3R)-hydroxyacyl-[ACP] + NADP(+) = a 3-oxoacyl-[ACP] + NADPH + H(+)</text>
        <dbReference type="Rhea" id="RHEA:17397"/>
        <dbReference type="Rhea" id="RHEA-COMP:9916"/>
        <dbReference type="Rhea" id="RHEA-COMP:9945"/>
        <dbReference type="ChEBI" id="CHEBI:15378"/>
        <dbReference type="ChEBI" id="CHEBI:57783"/>
        <dbReference type="ChEBI" id="CHEBI:58349"/>
        <dbReference type="ChEBI" id="CHEBI:78776"/>
        <dbReference type="ChEBI" id="CHEBI:78827"/>
        <dbReference type="EC" id="1.1.1.100"/>
    </reaction>
</comment>
<dbReference type="InterPro" id="IPR050259">
    <property type="entry name" value="SDR"/>
</dbReference>
<keyword evidence="3 4" id="KW-0560">Oxidoreductase</keyword>
<dbReference type="InterPro" id="IPR002347">
    <property type="entry name" value="SDR_fam"/>
</dbReference>
<comment type="similarity">
    <text evidence="2 4">Belongs to the short-chain dehydrogenases/reductases (SDR) family.</text>
</comment>
<keyword evidence="4" id="KW-0276">Fatty acid metabolism</keyword>
<dbReference type="PRINTS" id="PR00080">
    <property type="entry name" value="SDRFAMILY"/>
</dbReference>
<evidence type="ECO:0000256" key="2">
    <source>
        <dbReference type="ARBA" id="ARBA00006484"/>
    </source>
</evidence>
<name>A0ABW8U5L4_9GAMM</name>
<dbReference type="Proteomes" id="UP001624684">
    <property type="component" value="Unassembled WGS sequence"/>
</dbReference>
<dbReference type="PRINTS" id="PR00081">
    <property type="entry name" value="GDHRDH"/>
</dbReference>
<keyword evidence="4" id="KW-0275">Fatty acid biosynthesis</keyword>
<accession>A0ABW8U5L4</accession>
<evidence type="ECO:0000256" key="4">
    <source>
        <dbReference type="RuleBase" id="RU366074"/>
    </source>
</evidence>
<dbReference type="RefSeq" id="WP_249101131.1">
    <property type="nucleotide sequence ID" value="NZ_JAMBAQ010000014.1"/>
</dbReference>
<sequence>MSRKIVLVTGASRGIGRAIAQRFANEGCFVIGTATSEKGAELIADYLSEFDGIGRVLDVCDDEAIDKLFDEIDSVYGGLNVLVNNAGITKDGLLMRMKSEDWSAVMDTNLTAIYRTARRAIRSMMKARFGRIINITSVVGQMGNAGQTNYAASKAGVEGFTRALAREIGSRGVTVNCVAPGFVETDMTEELDERLVNSMLDAVPLGRMAQPEEIAAAVTFLASDEASYITGEVLAVNGGMYM</sequence>
<evidence type="ECO:0000313" key="6">
    <source>
        <dbReference type="EMBL" id="MFL1732423.1"/>
    </source>
</evidence>
<keyword evidence="7" id="KW-1185">Reference proteome</keyword>
<comment type="caution">
    <text evidence="6">The sequence shown here is derived from an EMBL/GenBank/DDBJ whole genome shotgun (WGS) entry which is preliminary data.</text>
</comment>
<keyword evidence="4" id="KW-0444">Lipid biosynthesis</keyword>
<dbReference type="NCBIfam" id="NF009466">
    <property type="entry name" value="PRK12826.1-2"/>
    <property type="match status" value="1"/>
</dbReference>
<dbReference type="InterPro" id="IPR020904">
    <property type="entry name" value="Sc_DH/Rdtase_CS"/>
</dbReference>
<comment type="pathway">
    <text evidence="4">Lipid metabolism; fatty acid biosynthesis.</text>
</comment>
<evidence type="ECO:0000256" key="3">
    <source>
        <dbReference type="ARBA" id="ARBA00023002"/>
    </source>
</evidence>
<feature type="domain" description="Ketoreductase" evidence="5">
    <location>
        <begin position="4"/>
        <end position="181"/>
    </location>
</feature>
<dbReference type="CDD" id="cd05333">
    <property type="entry name" value="BKR_SDR_c"/>
    <property type="match status" value="1"/>
</dbReference>
<dbReference type="EMBL" id="JBJJXE010000006">
    <property type="protein sequence ID" value="MFL1732423.1"/>
    <property type="molecule type" value="Genomic_DNA"/>
</dbReference>
<organism evidence="6 7">
    <name type="scientific">Moraxella oculi</name>
    <dbReference type="NCBI Taxonomy" id="2940516"/>
    <lineage>
        <taxon>Bacteria</taxon>
        <taxon>Pseudomonadati</taxon>
        <taxon>Pseudomonadota</taxon>
        <taxon>Gammaproteobacteria</taxon>
        <taxon>Moraxellales</taxon>
        <taxon>Moraxellaceae</taxon>
        <taxon>Moraxella</taxon>
    </lineage>
</organism>
<evidence type="ECO:0000313" key="7">
    <source>
        <dbReference type="Proteomes" id="UP001624684"/>
    </source>
</evidence>
<dbReference type="Pfam" id="PF13561">
    <property type="entry name" value="adh_short_C2"/>
    <property type="match status" value="1"/>
</dbReference>
<dbReference type="SMART" id="SM00822">
    <property type="entry name" value="PKS_KR"/>
    <property type="match status" value="1"/>
</dbReference>